<dbReference type="EMBL" id="CP089984">
    <property type="protein sequence ID" value="WXB11700.1"/>
    <property type="molecule type" value="Genomic_DNA"/>
</dbReference>
<evidence type="ECO:0000313" key="2">
    <source>
        <dbReference type="EMBL" id="WXB11700.1"/>
    </source>
</evidence>
<dbReference type="InterPro" id="IPR050194">
    <property type="entry name" value="Glycosyltransferase_grp1"/>
</dbReference>
<sequence length="393" mass="43535">MKRKRRLLTLGHSYGVGVNRRLAHEMARAGEGEWDVTTAAPTFFHGANDLRPVRLELGPGEEGSVLPLGTLFTRRVHVFLYEPKLRSVLTKDWDFIHCWEEPYIFAGWQVATLAPKRTPLVFHTCQNLSKHYPPPFSFIERYSMGRAAGLLCCGETVVQTLKDRHGYENKPMRPIPFGVDPEKFFPDAASRKATLQTLGWDDAGPPVVGYLGRFLPDKGLSVLMGALDTVRAPWRALFVGAGAMEPELRRWASRYPDKVRICNDVKHDAVPAYLRAMDMLCAPSQTTPRWREQFGRMLVEGFASGVPVVGSDSGEIPHVVGKAGSIVAEGDVGAWAKTIEELLESPARRATMREEGLEVAAKKYAWPVVARKHLDFFEAILQGGGGGGRGADN</sequence>
<feature type="domain" description="Glycosyltransferase subfamily 4-like N-terminal" evidence="1">
    <location>
        <begin position="21"/>
        <end position="183"/>
    </location>
</feature>
<dbReference type="Pfam" id="PF13692">
    <property type="entry name" value="Glyco_trans_1_4"/>
    <property type="match status" value="1"/>
</dbReference>
<gene>
    <name evidence="2" type="ORF">LZC94_28055</name>
</gene>
<dbReference type="Gene3D" id="3.40.50.2000">
    <property type="entry name" value="Glycogen Phosphorylase B"/>
    <property type="match status" value="2"/>
</dbReference>
<dbReference type="Proteomes" id="UP001370348">
    <property type="component" value="Chromosome"/>
</dbReference>
<reference evidence="2 3" key="1">
    <citation type="submission" date="2021-12" db="EMBL/GenBank/DDBJ databases">
        <title>Discovery of the Pendulisporaceae a myxobacterial family with distinct sporulation behavior and unique specialized metabolism.</title>
        <authorList>
            <person name="Garcia R."/>
            <person name="Popoff A."/>
            <person name="Bader C.D."/>
            <person name="Loehr J."/>
            <person name="Walesch S."/>
            <person name="Walt C."/>
            <person name="Boldt J."/>
            <person name="Bunk B."/>
            <person name="Haeckl F.J.F.P.J."/>
            <person name="Gunesch A.P."/>
            <person name="Birkelbach J."/>
            <person name="Nuebel U."/>
            <person name="Pietschmann T."/>
            <person name="Bach T."/>
            <person name="Mueller R."/>
        </authorList>
    </citation>
    <scope>NUCLEOTIDE SEQUENCE [LARGE SCALE GENOMIC DNA]</scope>
    <source>
        <strain evidence="2 3">MSr11954</strain>
    </source>
</reference>
<protein>
    <submittedName>
        <fullName evidence="2">Glycosyltransferase family 4 protein</fullName>
    </submittedName>
</protein>
<evidence type="ECO:0000259" key="1">
    <source>
        <dbReference type="Pfam" id="PF13439"/>
    </source>
</evidence>
<proteinExistence type="predicted"/>
<accession>A0ABZ2LRA9</accession>
<dbReference type="CDD" id="cd03801">
    <property type="entry name" value="GT4_PimA-like"/>
    <property type="match status" value="1"/>
</dbReference>
<dbReference type="SUPFAM" id="SSF53756">
    <property type="entry name" value="UDP-Glycosyltransferase/glycogen phosphorylase"/>
    <property type="match status" value="1"/>
</dbReference>
<dbReference type="PANTHER" id="PTHR45947">
    <property type="entry name" value="SULFOQUINOVOSYL TRANSFERASE SQD2"/>
    <property type="match status" value="1"/>
</dbReference>
<dbReference type="RefSeq" id="WP_394821322.1">
    <property type="nucleotide sequence ID" value="NZ_CP089984.1"/>
</dbReference>
<name>A0ABZ2LRA9_9BACT</name>
<dbReference type="PANTHER" id="PTHR45947:SF3">
    <property type="entry name" value="SULFOQUINOVOSYL TRANSFERASE SQD2"/>
    <property type="match status" value="1"/>
</dbReference>
<organism evidence="2 3">
    <name type="scientific">Pendulispora albinea</name>
    <dbReference type="NCBI Taxonomy" id="2741071"/>
    <lineage>
        <taxon>Bacteria</taxon>
        <taxon>Pseudomonadati</taxon>
        <taxon>Myxococcota</taxon>
        <taxon>Myxococcia</taxon>
        <taxon>Myxococcales</taxon>
        <taxon>Sorangiineae</taxon>
        <taxon>Pendulisporaceae</taxon>
        <taxon>Pendulispora</taxon>
    </lineage>
</organism>
<keyword evidence="3" id="KW-1185">Reference proteome</keyword>
<evidence type="ECO:0000313" key="3">
    <source>
        <dbReference type="Proteomes" id="UP001370348"/>
    </source>
</evidence>
<dbReference type="Pfam" id="PF13439">
    <property type="entry name" value="Glyco_transf_4"/>
    <property type="match status" value="1"/>
</dbReference>
<dbReference type="InterPro" id="IPR028098">
    <property type="entry name" value="Glyco_trans_4-like_N"/>
</dbReference>